<dbReference type="SUPFAM" id="SSF54060">
    <property type="entry name" value="His-Me finger endonucleases"/>
    <property type="match status" value="1"/>
</dbReference>
<keyword evidence="5" id="KW-1185">Reference proteome</keyword>
<dbReference type="InterPro" id="IPR001604">
    <property type="entry name" value="Endo_G_ENPP1-like_dom"/>
</dbReference>
<protein>
    <submittedName>
        <fullName evidence="4">Uncharacterized protein</fullName>
    </submittedName>
</protein>
<organism evidence="4 5">
    <name type="scientific">Pocillopora meandrina</name>
    <dbReference type="NCBI Taxonomy" id="46732"/>
    <lineage>
        <taxon>Eukaryota</taxon>
        <taxon>Metazoa</taxon>
        <taxon>Cnidaria</taxon>
        <taxon>Anthozoa</taxon>
        <taxon>Hexacorallia</taxon>
        <taxon>Scleractinia</taxon>
        <taxon>Astrocoeniina</taxon>
        <taxon>Pocilloporidae</taxon>
        <taxon>Pocillopora</taxon>
    </lineage>
</organism>
<name>A0AAU9WC98_9CNID</name>
<dbReference type="InterPro" id="IPR044929">
    <property type="entry name" value="DNA/RNA_non-sp_Endonuclease_sf"/>
</dbReference>
<dbReference type="InterPro" id="IPR039015">
    <property type="entry name" value="ENDOD1"/>
</dbReference>
<keyword evidence="1" id="KW-0732">Signal</keyword>
<gene>
    <name evidence="4" type="ORF">PMEA_00005003</name>
</gene>
<dbReference type="SMART" id="SM00477">
    <property type="entry name" value="NUC"/>
    <property type="match status" value="1"/>
</dbReference>
<evidence type="ECO:0000259" key="3">
    <source>
        <dbReference type="SMART" id="SM00892"/>
    </source>
</evidence>
<dbReference type="EMBL" id="CALNXJ010000013">
    <property type="protein sequence ID" value="CAH3112198.1"/>
    <property type="molecule type" value="Genomic_DNA"/>
</dbReference>
<sequence>MKVFHAKILHVLLTFGLIAANVVNGSPLQKKLKKANRKDISGNRKTVYGGNANECYRKNFAGNLPPVGLRDPMNFFIKYICQKDYQDDGTHYGTMFDRQFGIPVYSAYTLTEDKVDFKEWTRPKWRQTQGIAEQGSDQIYPSLPFHRGHLAPAHTLSDTGRDGAGFRSTFVYTNAVPQRPAFNSGQWSQYERMIRDYATDHCTKDDGTLYLLTGTSFVNWDPNTDSNFINDPSRAPKLANRDLPEIPAITVPSSLWTAGCCVKGGVAVGSFAVFGNNRVDPKETFTQQVSMVKLHEVIKKDTARDKPTKVKLFPAFRGCMDDANKVTLKLSQPKRRRED</sequence>
<dbReference type="SMART" id="SM00892">
    <property type="entry name" value="Endonuclease_NS"/>
    <property type="match status" value="1"/>
</dbReference>
<proteinExistence type="predicted"/>
<dbReference type="PANTHER" id="PTHR21472">
    <property type="entry name" value="ENDONUCLEASE DOMAIN-CONTAINING 1 PROTEIN ENDOD1"/>
    <property type="match status" value="1"/>
</dbReference>
<dbReference type="GO" id="GO:0016787">
    <property type="term" value="F:hydrolase activity"/>
    <property type="evidence" value="ECO:0007669"/>
    <property type="project" value="InterPro"/>
</dbReference>
<feature type="domain" description="DNA/RNA non-specific endonuclease/pyrophosphatase/phosphodiesterase" evidence="3">
    <location>
        <begin position="88"/>
        <end position="312"/>
    </location>
</feature>
<dbReference type="Pfam" id="PF01223">
    <property type="entry name" value="Endonuclease_NS"/>
    <property type="match status" value="1"/>
</dbReference>
<dbReference type="InterPro" id="IPR020821">
    <property type="entry name" value="ENPP1-3/EXOG-like_nuc-like"/>
</dbReference>
<evidence type="ECO:0000313" key="4">
    <source>
        <dbReference type="EMBL" id="CAH3112198.1"/>
    </source>
</evidence>
<evidence type="ECO:0000313" key="5">
    <source>
        <dbReference type="Proteomes" id="UP001159428"/>
    </source>
</evidence>
<feature type="chain" id="PRO_5043852181" evidence="1">
    <location>
        <begin position="26"/>
        <end position="339"/>
    </location>
</feature>
<dbReference type="Proteomes" id="UP001159428">
    <property type="component" value="Unassembled WGS sequence"/>
</dbReference>
<feature type="domain" description="ENPP1-3/EXOG-like endonuclease/phosphodiesterase" evidence="2">
    <location>
        <begin position="89"/>
        <end position="309"/>
    </location>
</feature>
<comment type="caution">
    <text evidence="4">The sequence shown here is derived from an EMBL/GenBank/DDBJ whole genome shotgun (WGS) entry which is preliminary data.</text>
</comment>
<dbReference type="InterPro" id="IPR044925">
    <property type="entry name" value="His-Me_finger_sf"/>
</dbReference>
<dbReference type="PANTHER" id="PTHR21472:SF26">
    <property type="entry name" value="ENDONUCLEASE DOMAIN CONTAINING 1"/>
    <property type="match status" value="1"/>
</dbReference>
<dbReference type="GO" id="GO:0046872">
    <property type="term" value="F:metal ion binding"/>
    <property type="evidence" value="ECO:0007669"/>
    <property type="project" value="InterPro"/>
</dbReference>
<reference evidence="4 5" key="1">
    <citation type="submission" date="2022-05" db="EMBL/GenBank/DDBJ databases">
        <authorList>
            <consortium name="Genoscope - CEA"/>
            <person name="William W."/>
        </authorList>
    </citation>
    <scope>NUCLEOTIDE SEQUENCE [LARGE SCALE GENOMIC DNA]</scope>
</reference>
<dbReference type="GO" id="GO:0003676">
    <property type="term" value="F:nucleic acid binding"/>
    <property type="evidence" value="ECO:0007669"/>
    <property type="project" value="InterPro"/>
</dbReference>
<evidence type="ECO:0000259" key="2">
    <source>
        <dbReference type="SMART" id="SM00477"/>
    </source>
</evidence>
<evidence type="ECO:0000256" key="1">
    <source>
        <dbReference type="SAM" id="SignalP"/>
    </source>
</evidence>
<dbReference type="Gene3D" id="3.40.570.10">
    <property type="entry name" value="Extracellular Endonuclease, subunit A"/>
    <property type="match status" value="1"/>
</dbReference>
<accession>A0AAU9WC98</accession>
<dbReference type="AlphaFoldDB" id="A0AAU9WC98"/>
<feature type="signal peptide" evidence="1">
    <location>
        <begin position="1"/>
        <end position="25"/>
    </location>
</feature>